<keyword evidence="3" id="KW-0802">TPR repeat</keyword>
<dbReference type="GO" id="GO:0005794">
    <property type="term" value="C:Golgi apparatus"/>
    <property type="evidence" value="ECO:0007669"/>
    <property type="project" value="TreeGrafter"/>
</dbReference>
<dbReference type="InterPro" id="IPR011990">
    <property type="entry name" value="TPR-like_helical_dom_sf"/>
</dbReference>
<dbReference type="OrthoDB" id="428342at2759"/>
<accession>A0A0R3WEA3</accession>
<dbReference type="CDD" id="cd02022">
    <property type="entry name" value="DPCK"/>
    <property type="match status" value="1"/>
</dbReference>
<evidence type="ECO:0000313" key="4">
    <source>
        <dbReference type="EMBL" id="VDK41961.1"/>
    </source>
</evidence>
<keyword evidence="1" id="KW-0547">Nucleotide-binding</keyword>
<dbReference type="GO" id="GO:0005524">
    <property type="term" value="F:ATP binding"/>
    <property type="evidence" value="ECO:0007669"/>
    <property type="project" value="UniProtKB-KW"/>
</dbReference>
<keyword evidence="5" id="KW-1185">Reference proteome</keyword>
<sequence>MTDLGNGPLCILATAPSTGRVASGPCRLLSMLIVGLTGGIATGKSTVSDILKGKDVTVIDADAISRDLVDHDRQVQRSILKAFGPSVFNEDGTCVERDKLGEIVFSDPEKRKVLNRIVHPIVFRRITVRILRSFLSGQAIVVLDIPLLFETRTMLWFVSDIIVVSCSPEVQLSRLLKRNPDLSREAALSRIAAQMPLSDKVARATIVVNNEADGDFAGLAEQVDACLELLQSKAARRFRLAMALFTCALVGLAVVVHQFIFSVTELSEVELHELRKTDAWLPSEATRRCLLEGDSGGLASTTPRLLAPPSPIDTADPVHQLLANRYRSDARADAVRPVITADLVSQDCDGLVQLIKGRWYHAALDLTGRLLTVCGFASDAGAKLTPFSSQLWLVRFVLLKQTQQFNLLERELAAFDRLDNPDVYFEHAPDLYPRRKGSMIPFSMRLLHAELPHYLSRSGEALNRLYFLAAVVDRMISNLENGYTEDGSESYPNEAYKNSSLVIWRRRESKILATCLLIYLATHDFPSAIETVYQMIDKLKPLGDYKFLYGTLGRIYLQMGDVDSAEEMFKEALKDAPPDQPTTRIQWLMYSAMLQIGNGHFDEAKRLFREVVELDPSNVTAANNQAVCSHYIGQTDESLRILEALTTPAHYQQQQLKLAEGGTASQSLSEGPALHDAIVSNLSALLDAESDLATTRKMSLLERIAVVSGDRVALSAFKLKLAFNCNEPLEVLTDAYFQRRDQVLCGVRVGSVGVVKVVLHLQDADNQTVCSHCIDQTDDSLCVPEALTTPAKYQQQQKLRLAEGGMASKLLSEKSAPHEVIVSNPSTLHDAKVDLVAALQLSHLESNSTLSSKHVVLTAARLHAVEVVNLMAFPTVCLCSHSYSHFLLHALFTP</sequence>
<evidence type="ECO:0000313" key="5">
    <source>
        <dbReference type="Proteomes" id="UP000282613"/>
    </source>
</evidence>
<dbReference type="InterPro" id="IPR027417">
    <property type="entry name" value="P-loop_NTPase"/>
</dbReference>
<dbReference type="Pfam" id="PF13432">
    <property type="entry name" value="TPR_16"/>
    <property type="match status" value="1"/>
</dbReference>
<reference evidence="4 5" key="2">
    <citation type="submission" date="2018-11" db="EMBL/GenBank/DDBJ databases">
        <authorList>
            <consortium name="Pathogen Informatics"/>
        </authorList>
    </citation>
    <scope>NUCLEOTIDE SEQUENCE [LARGE SCALE GENOMIC DNA]</scope>
</reference>
<dbReference type="HAMAP" id="MF_00376">
    <property type="entry name" value="Dephospho_CoA_kinase"/>
    <property type="match status" value="1"/>
</dbReference>
<evidence type="ECO:0000256" key="3">
    <source>
        <dbReference type="PROSITE-ProRule" id="PRU00339"/>
    </source>
</evidence>
<dbReference type="SUPFAM" id="SSF52540">
    <property type="entry name" value="P-loop containing nucleoside triphosphate hydrolases"/>
    <property type="match status" value="1"/>
</dbReference>
<organism evidence="6">
    <name type="scientific">Taenia asiatica</name>
    <name type="common">Asian tapeworm</name>
    <dbReference type="NCBI Taxonomy" id="60517"/>
    <lineage>
        <taxon>Eukaryota</taxon>
        <taxon>Metazoa</taxon>
        <taxon>Spiralia</taxon>
        <taxon>Lophotrochozoa</taxon>
        <taxon>Platyhelminthes</taxon>
        <taxon>Cestoda</taxon>
        <taxon>Eucestoda</taxon>
        <taxon>Cyclophyllidea</taxon>
        <taxon>Taeniidae</taxon>
        <taxon>Taenia</taxon>
    </lineage>
</organism>
<dbReference type="InterPro" id="IPR001977">
    <property type="entry name" value="Depp_CoAkinase"/>
</dbReference>
<dbReference type="Gene3D" id="1.25.40.10">
    <property type="entry name" value="Tetratricopeptide repeat domain"/>
    <property type="match status" value="1"/>
</dbReference>
<evidence type="ECO:0000256" key="1">
    <source>
        <dbReference type="ARBA" id="ARBA00022741"/>
    </source>
</evidence>
<feature type="repeat" description="TPR" evidence="3">
    <location>
        <begin position="546"/>
        <end position="579"/>
    </location>
</feature>
<dbReference type="NCBIfam" id="TIGR00152">
    <property type="entry name" value="dephospho-CoA kinase"/>
    <property type="match status" value="1"/>
</dbReference>
<dbReference type="PANTHER" id="PTHR21581:SF6">
    <property type="entry name" value="TRAFFICKING PROTEIN PARTICLE COMPLEX SUBUNIT 12"/>
    <property type="match status" value="1"/>
</dbReference>
<gene>
    <name evidence="4" type="ORF">TASK_LOCUS9136</name>
</gene>
<reference evidence="6" key="1">
    <citation type="submission" date="2016-04" db="UniProtKB">
        <authorList>
            <consortium name="WormBaseParasite"/>
        </authorList>
    </citation>
    <scope>IDENTIFICATION</scope>
</reference>
<name>A0A0R3WEA3_TAEAS</name>
<evidence type="ECO:0000313" key="6">
    <source>
        <dbReference type="WBParaSite" id="TASK_0000913501-mRNA-1"/>
    </source>
</evidence>
<proteinExistence type="inferred from homology"/>
<protein>
    <submittedName>
        <fullName evidence="6">TPR_REGION domain-containing protein</fullName>
    </submittedName>
</protein>
<dbReference type="AlphaFoldDB" id="A0A0R3WEA3"/>
<dbReference type="Gene3D" id="3.40.50.300">
    <property type="entry name" value="P-loop containing nucleotide triphosphate hydrolases"/>
    <property type="match status" value="1"/>
</dbReference>
<dbReference type="PANTHER" id="PTHR21581">
    <property type="entry name" value="D-ALANYL-D-ALANINE CARBOXYPEPTIDASE"/>
    <property type="match status" value="1"/>
</dbReference>
<dbReference type="InterPro" id="IPR019734">
    <property type="entry name" value="TPR_rpt"/>
</dbReference>
<dbReference type="GO" id="GO:0030008">
    <property type="term" value="C:TRAPP complex"/>
    <property type="evidence" value="ECO:0007669"/>
    <property type="project" value="TreeGrafter"/>
</dbReference>
<dbReference type="SUPFAM" id="SSF48452">
    <property type="entry name" value="TPR-like"/>
    <property type="match status" value="1"/>
</dbReference>
<keyword evidence="2" id="KW-0067">ATP-binding</keyword>
<dbReference type="GO" id="GO:0004140">
    <property type="term" value="F:dephospho-CoA kinase activity"/>
    <property type="evidence" value="ECO:0007669"/>
    <property type="project" value="InterPro"/>
</dbReference>
<evidence type="ECO:0000256" key="2">
    <source>
        <dbReference type="ARBA" id="ARBA00022840"/>
    </source>
</evidence>
<feature type="repeat" description="TPR" evidence="3">
    <location>
        <begin position="585"/>
        <end position="618"/>
    </location>
</feature>
<dbReference type="GO" id="GO:0015937">
    <property type="term" value="P:coenzyme A biosynthetic process"/>
    <property type="evidence" value="ECO:0007669"/>
    <property type="project" value="InterPro"/>
</dbReference>
<dbReference type="WBParaSite" id="TASK_0000913501-mRNA-1">
    <property type="protein sequence ID" value="TASK_0000913501-mRNA-1"/>
    <property type="gene ID" value="TASK_0000913501"/>
</dbReference>
<dbReference type="PROSITE" id="PS50005">
    <property type="entry name" value="TPR"/>
    <property type="match status" value="2"/>
</dbReference>
<dbReference type="Pfam" id="PF13181">
    <property type="entry name" value="TPR_8"/>
    <property type="match status" value="1"/>
</dbReference>
<dbReference type="Proteomes" id="UP000282613">
    <property type="component" value="Unassembled WGS sequence"/>
</dbReference>
<dbReference type="EMBL" id="UYRS01018998">
    <property type="protein sequence ID" value="VDK41961.1"/>
    <property type="molecule type" value="Genomic_DNA"/>
</dbReference>
<dbReference type="PROSITE" id="PS51219">
    <property type="entry name" value="DPCK"/>
    <property type="match status" value="1"/>
</dbReference>
<dbReference type="Pfam" id="PF01121">
    <property type="entry name" value="CoaE"/>
    <property type="match status" value="1"/>
</dbReference>
<dbReference type="STRING" id="60517.A0A0R3WEA3"/>